<evidence type="ECO:0000313" key="2">
    <source>
        <dbReference type="EMBL" id="KHK98352.1"/>
    </source>
</evidence>
<dbReference type="EMBL" id="JTDK01000006">
    <property type="protein sequence ID" value="KHK98352.1"/>
    <property type="molecule type" value="Genomic_DNA"/>
</dbReference>
<protein>
    <submittedName>
        <fullName evidence="2">Translation elongation factor</fullName>
    </submittedName>
</protein>
<keyword evidence="3" id="KW-1185">Reference proteome</keyword>
<name>A0A0B2A9X7_9MICO</name>
<organism evidence="2 3">
    <name type="scientific">Microbacterium mangrovi</name>
    <dbReference type="NCBI Taxonomy" id="1348253"/>
    <lineage>
        <taxon>Bacteria</taxon>
        <taxon>Bacillati</taxon>
        <taxon>Actinomycetota</taxon>
        <taxon>Actinomycetes</taxon>
        <taxon>Micrococcales</taxon>
        <taxon>Microbacteriaceae</taxon>
        <taxon>Microbacterium</taxon>
    </lineage>
</organism>
<reference evidence="2 3" key="1">
    <citation type="submission" date="2014-11" db="EMBL/GenBank/DDBJ databases">
        <title>Genome sequence of Microbacterium mangrovi MUSC 115(T).</title>
        <authorList>
            <person name="Lee L.-H."/>
        </authorList>
    </citation>
    <scope>NUCLEOTIDE SEQUENCE [LARGE SCALE GENOMIC DNA]</scope>
    <source>
        <strain evidence="2 3">MUSC 115</strain>
    </source>
</reference>
<dbReference type="AlphaFoldDB" id="A0A0B2A9X7"/>
<dbReference type="RefSeq" id="WP_039396710.1">
    <property type="nucleotide sequence ID" value="NZ_JTDK01000006.1"/>
</dbReference>
<dbReference type="Pfam" id="PF16571">
    <property type="entry name" value="FBP_C"/>
    <property type="match status" value="1"/>
</dbReference>
<dbReference type="Proteomes" id="UP000031030">
    <property type="component" value="Unassembled WGS sequence"/>
</dbReference>
<keyword evidence="2" id="KW-0251">Elongation factor</keyword>
<keyword evidence="2" id="KW-0648">Protein biosynthesis</keyword>
<dbReference type="InterPro" id="IPR032330">
    <property type="entry name" value="EF-G-binding_C"/>
</dbReference>
<proteinExistence type="predicted"/>
<gene>
    <name evidence="2" type="ORF">LK09_04890</name>
</gene>
<dbReference type="OrthoDB" id="4171838at2"/>
<evidence type="ECO:0000259" key="1">
    <source>
        <dbReference type="Pfam" id="PF16571"/>
    </source>
</evidence>
<evidence type="ECO:0000313" key="3">
    <source>
        <dbReference type="Proteomes" id="UP000031030"/>
    </source>
</evidence>
<feature type="domain" description="Elongation factor G-binding protein C-terminal treble-clef zinc-finger" evidence="1">
    <location>
        <begin position="9"/>
        <end position="157"/>
    </location>
</feature>
<accession>A0A0B2A9X7</accession>
<comment type="caution">
    <text evidence="2">The sequence shown here is derived from an EMBL/GenBank/DDBJ whole genome shotgun (WGS) entry which is preliminary data.</text>
</comment>
<dbReference type="GO" id="GO:0003746">
    <property type="term" value="F:translation elongation factor activity"/>
    <property type="evidence" value="ECO:0007669"/>
    <property type="project" value="UniProtKB-KW"/>
</dbReference>
<sequence length="162" mass="18148">MLPLDEKTIRASFLNVSQRERKAIPMPALESLTWEDLDYLGWRDPKLAQTGYIVIPTDDGPVGILLREGDQRARTRPQCAWCEDVTLPNDVVFFAAKRAGASGRNGNTVGTLVCEQFECSANVRKPPPPAYLGYDIEAARGRRIEALRENVRRFAEDLRSTA</sequence>